<protein>
    <recommendedName>
        <fullName evidence="8">DMAP1-binding domain-containing protein</fullName>
    </recommendedName>
</protein>
<dbReference type="PANTHER" id="PTHR22754:SF32">
    <property type="entry name" value="DISCO-INTERACTING PROTEIN 2"/>
    <property type="match status" value="1"/>
</dbReference>
<dbReference type="EMBL" id="KB631957">
    <property type="protein sequence ID" value="ERL87461.1"/>
    <property type="molecule type" value="Genomic_DNA"/>
</dbReference>
<reference evidence="6 7" key="1">
    <citation type="journal article" date="2013" name="Genome Biol.">
        <title>Draft genome of the mountain pine beetle, Dendroctonus ponderosae Hopkins, a major forest pest.</title>
        <authorList>
            <person name="Keeling C.I."/>
            <person name="Yuen M.M."/>
            <person name="Liao N.Y."/>
            <person name="Docking T.R."/>
            <person name="Chan S.K."/>
            <person name="Taylor G.A."/>
            <person name="Palmquist D.L."/>
            <person name="Jackman S.D."/>
            <person name="Nguyen A."/>
            <person name="Li M."/>
            <person name="Henderson H."/>
            <person name="Janes J.K."/>
            <person name="Zhao Y."/>
            <person name="Pandoh P."/>
            <person name="Moore R."/>
            <person name="Sperling F.A."/>
            <person name="Huber D.P."/>
            <person name="Birol I."/>
            <person name="Jones S.J."/>
            <person name="Bohlmann J."/>
        </authorList>
    </citation>
    <scope>NUCLEOTIDE SEQUENCE</scope>
</reference>
<feature type="region of interest" description="Disordered" evidence="2">
    <location>
        <begin position="811"/>
        <end position="834"/>
    </location>
</feature>
<evidence type="ECO:0000259" key="4">
    <source>
        <dbReference type="Pfam" id="PF23024"/>
    </source>
</evidence>
<dbReference type="SUPFAM" id="SSF56801">
    <property type="entry name" value="Acetyl-CoA synthetase-like"/>
    <property type="match status" value="3"/>
</dbReference>
<dbReference type="AlphaFoldDB" id="U4UA50"/>
<proteinExistence type="inferred from homology"/>
<gene>
    <name evidence="6" type="ORF">D910_04853</name>
</gene>
<dbReference type="Proteomes" id="UP000030742">
    <property type="component" value="Unassembled WGS sequence"/>
</dbReference>
<evidence type="ECO:0008006" key="8">
    <source>
        <dbReference type="Google" id="ProtNLM"/>
    </source>
</evidence>
<dbReference type="InterPro" id="IPR042099">
    <property type="entry name" value="ANL_N_sf"/>
</dbReference>
<feature type="domain" description="AMP-dependent synthetase/ligase" evidence="3">
    <location>
        <begin position="202"/>
        <end position="601"/>
    </location>
</feature>
<dbReference type="OrthoDB" id="69964at2759"/>
<organism evidence="6 7">
    <name type="scientific">Dendroctonus ponderosae</name>
    <name type="common">Mountain pine beetle</name>
    <dbReference type="NCBI Taxonomy" id="77166"/>
    <lineage>
        <taxon>Eukaryota</taxon>
        <taxon>Metazoa</taxon>
        <taxon>Ecdysozoa</taxon>
        <taxon>Arthropoda</taxon>
        <taxon>Hexapoda</taxon>
        <taxon>Insecta</taxon>
        <taxon>Pterygota</taxon>
        <taxon>Neoptera</taxon>
        <taxon>Endopterygota</taxon>
        <taxon>Coleoptera</taxon>
        <taxon>Polyphaga</taxon>
        <taxon>Cucujiformia</taxon>
        <taxon>Curculionidae</taxon>
        <taxon>Scolytinae</taxon>
        <taxon>Dendroctonus</taxon>
    </lineage>
</organism>
<dbReference type="InterPro" id="IPR025110">
    <property type="entry name" value="AMP-bd_C"/>
</dbReference>
<dbReference type="PANTHER" id="PTHR22754">
    <property type="entry name" value="DISCO-INTERACTING PROTEIN 2 DIP2 -RELATED"/>
    <property type="match status" value="1"/>
</dbReference>
<dbReference type="InterPro" id="IPR045851">
    <property type="entry name" value="AMP-bd_C_sf"/>
</dbReference>
<evidence type="ECO:0000313" key="7">
    <source>
        <dbReference type="Proteomes" id="UP000030742"/>
    </source>
</evidence>
<evidence type="ECO:0000256" key="2">
    <source>
        <dbReference type="SAM" id="MobiDB-lite"/>
    </source>
</evidence>
<dbReference type="Pfam" id="PF24919">
    <property type="entry name" value="Mug62"/>
    <property type="match status" value="1"/>
</dbReference>
<dbReference type="FunFam" id="3.30.300.30:FF:000001">
    <property type="entry name" value="DIP2 disco-interacting protein 2 homolog C"/>
    <property type="match status" value="1"/>
</dbReference>
<sequence>MRGGSGGDRGHHGFPPPPPSDTSSAGSPPPLQRRPRAPPPLWNDQRGRNQQEITDISDVLQNFRPYSQPPDVTNNTAQGGRRTGADRVNRYTSSASEDGTMGTGTGRWKVSAKIQQLLNTLKRPKRRPLPEFYEDDDIELELAANPKDPNAPKPEGSFMSPAVGEQLTIPSGLPRSIGAAILRYGNASYKAPVATVLDPNGKLSTTLTYGKLLSRSYKIAYALLTKSFSKNGDTSLKSGDRVALVYPNNDPINFLCAYYGCIQAGIVPVPIEVPITRRDAGSLQIGFLLGSCAVQVALTSEACLKGLPKTTSGEIIQFKGWPKLTWFVTEHLAKTPKDWTPQPRLNDVTAAYIEYSTDRDGSVMGVTITREAMDQHCRMLTMACNYTEGENMVCVLDFKREVGLWHSVLTSVLNGMHVIYIPYALMKANPASWMQMITKYRASVAIVKSRDLHWGLLATKDHKDINLGSLRMLLVADGANPWSLSSCDQFLSVFQPKGLRPDAICPCASSSECVTVSVRRPGRGGVNATGRGVLSMQGLSFGVVRVDQENSLTSLTLQDCGQVMPGCVIVVVKMEGPSYLCKTDEVGEICVHSGATGTQYWGLPGLSNTTFKVQPLGSDGTPISASAEYTRSGLLGFLGPGGLVFVCGSRDGLMTVTGRKHNADDIIATVLAVEPMKFIYRGRIAVFSIRVLRDERICVIAEQRPDCSEEESFQWMSRVLQAVDSIHQVGIYCLALVPPNYLPKTPLGGIHLSETKRRFLEGALHPANVLMCPHTCVTNLPKPREVHSDVGPASVIVGNLVQGNRLASAQGREVGGLVEEDGDSSKKVPSEPRADNFRDSPVFFSLKFQQQMIAEILRWRAQSTSDHVLFTLLNSKGAVAKVLSCSELHKKAERIGNLLVEKGRVNTGDPVALIFPPGLDLICAFYGCLYVGADLKQEEMVRNWFMCGKNKTNFPNHSLHNPEPSTVYVDLRALRNDRVSLVERGSPHSLCLMESGKLLPGVKVIIANPETKGGESRVPTIQLMDEWTNGTLNVSGQCGDSHLGEIWVQSGHNASGYYTILAEESEYRDHFNARLVTGNTGEIYARTGYLGFLRRTEGVESCAEEAVLNQSDNESVGSSHHLVPTDSPELHDAVFVVGSLDETIMLRGMRYHPIDIENSVLRCHKKIGECAVFTWTNLLVVVVELDGNESEALDLVPLVTNTVLEDHHLIVGVVVVVDPGVIPINSRGEKQRMHLRDGFLADQLDPIYVAYN</sequence>
<evidence type="ECO:0000256" key="1">
    <source>
        <dbReference type="ARBA" id="ARBA00007735"/>
    </source>
</evidence>
<dbReference type="Gene3D" id="3.40.50.12780">
    <property type="entry name" value="N-terminal domain of ligase-like"/>
    <property type="match status" value="3"/>
</dbReference>
<dbReference type="Gene3D" id="3.30.300.30">
    <property type="match status" value="2"/>
</dbReference>
<feature type="compositionally biased region" description="Pro residues" evidence="2">
    <location>
        <begin position="27"/>
        <end position="41"/>
    </location>
</feature>
<evidence type="ECO:0000313" key="6">
    <source>
        <dbReference type="EMBL" id="ERL87461.1"/>
    </source>
</evidence>
<comment type="similarity">
    <text evidence="1">Belongs to the DIP2 family.</text>
</comment>
<accession>U4UA50</accession>
<dbReference type="InterPro" id="IPR056881">
    <property type="entry name" value="Mug62_dom"/>
</dbReference>
<feature type="compositionally biased region" description="Basic and acidic residues" evidence="2">
    <location>
        <begin position="823"/>
        <end position="834"/>
    </location>
</feature>
<dbReference type="InterPro" id="IPR000873">
    <property type="entry name" value="AMP-dep_synth/lig_dom"/>
</dbReference>
<feature type="region of interest" description="Disordered" evidence="2">
    <location>
        <begin position="1"/>
        <end position="106"/>
    </location>
</feature>
<dbReference type="CDD" id="cd05905">
    <property type="entry name" value="Dip2"/>
    <property type="match status" value="1"/>
</dbReference>
<feature type="domain" description="Meiotically up-regulated gene 62 protein-like alpha-beta" evidence="5">
    <location>
        <begin position="714"/>
        <end position="781"/>
    </location>
</feature>
<feature type="domain" description="AMP-binding enzyme C-terminal" evidence="4">
    <location>
        <begin position="1142"/>
        <end position="1244"/>
    </location>
</feature>
<dbReference type="STRING" id="77166.U4UA50"/>
<dbReference type="InterPro" id="IPR037337">
    <property type="entry name" value="Dip2-like_dom"/>
</dbReference>
<dbReference type="Pfam" id="PF00501">
    <property type="entry name" value="AMP-binding"/>
    <property type="match status" value="1"/>
</dbReference>
<feature type="non-terminal residue" evidence="6">
    <location>
        <position position="1252"/>
    </location>
</feature>
<evidence type="ECO:0000259" key="3">
    <source>
        <dbReference type="Pfam" id="PF00501"/>
    </source>
</evidence>
<evidence type="ECO:0000259" key="5">
    <source>
        <dbReference type="Pfam" id="PF24919"/>
    </source>
</evidence>
<dbReference type="Pfam" id="PF23024">
    <property type="entry name" value="AMP-dom_DIP2-like"/>
    <property type="match status" value="1"/>
</dbReference>
<name>U4UA50_DENPD</name>